<accession>A0A644U7E6</accession>
<gene>
    <name evidence="2" type="ORF">SDC9_20569</name>
</gene>
<name>A0A644U7E6_9ZZZZ</name>
<feature type="compositionally biased region" description="Basic and acidic residues" evidence="1">
    <location>
        <begin position="15"/>
        <end position="28"/>
    </location>
</feature>
<feature type="region of interest" description="Disordered" evidence="1">
    <location>
        <begin position="1"/>
        <end position="32"/>
    </location>
</feature>
<sequence>MTKGEGLPATGSRAWPERDEPLPGRDVGEIADPQHVGRRTPELTVHLVQRAWCFLVGDRRSVRLATDDALNAHALH</sequence>
<dbReference type="AntiFam" id="ANF00009">
    <property type="entry name" value="Shadow ORF (opposite transposase protein)"/>
</dbReference>
<evidence type="ECO:0000256" key="1">
    <source>
        <dbReference type="SAM" id="MobiDB-lite"/>
    </source>
</evidence>
<reference evidence="2" key="1">
    <citation type="submission" date="2019-08" db="EMBL/GenBank/DDBJ databases">
        <authorList>
            <person name="Kucharzyk K."/>
            <person name="Murdoch R.W."/>
            <person name="Higgins S."/>
            <person name="Loffler F."/>
        </authorList>
    </citation>
    <scope>NUCLEOTIDE SEQUENCE</scope>
</reference>
<evidence type="ECO:0000313" key="2">
    <source>
        <dbReference type="EMBL" id="MPL74752.1"/>
    </source>
</evidence>
<protein>
    <submittedName>
        <fullName evidence="2">Uncharacterized protein</fullName>
    </submittedName>
</protein>
<comment type="caution">
    <text evidence="2">The sequence shown here is derived from an EMBL/GenBank/DDBJ whole genome shotgun (WGS) entry which is preliminary data.</text>
</comment>
<dbReference type="EMBL" id="VSSQ01000083">
    <property type="protein sequence ID" value="MPL74752.1"/>
    <property type="molecule type" value="Genomic_DNA"/>
</dbReference>
<proteinExistence type="predicted"/>
<organism evidence="2">
    <name type="scientific">bioreactor metagenome</name>
    <dbReference type="NCBI Taxonomy" id="1076179"/>
    <lineage>
        <taxon>unclassified sequences</taxon>
        <taxon>metagenomes</taxon>
        <taxon>ecological metagenomes</taxon>
    </lineage>
</organism>
<dbReference type="AlphaFoldDB" id="A0A644U7E6"/>